<dbReference type="AlphaFoldDB" id="A0A7M1SPL1"/>
<feature type="region of interest" description="Disordered" evidence="1">
    <location>
        <begin position="23"/>
        <end position="94"/>
    </location>
</feature>
<dbReference type="RefSeq" id="WP_193495908.1">
    <property type="nucleotide sequence ID" value="NZ_CP063169.1"/>
</dbReference>
<feature type="domain" description="AMIN-like" evidence="3">
    <location>
        <begin position="104"/>
        <end position="227"/>
    </location>
</feature>
<dbReference type="EMBL" id="CP063169">
    <property type="protein sequence ID" value="QOR69489.1"/>
    <property type="molecule type" value="Genomic_DNA"/>
</dbReference>
<proteinExistence type="predicted"/>
<dbReference type="InterPro" id="IPR056303">
    <property type="entry name" value="AMIN-like"/>
</dbReference>
<feature type="signal peptide" evidence="2">
    <location>
        <begin position="1"/>
        <end position="22"/>
    </location>
</feature>
<feature type="compositionally biased region" description="Acidic residues" evidence="1">
    <location>
        <begin position="47"/>
        <end position="75"/>
    </location>
</feature>
<protein>
    <recommendedName>
        <fullName evidence="3">AMIN-like domain-containing protein</fullName>
    </recommendedName>
</protein>
<sequence>MQRRRFRYAPAAALAAAALALAGCNGDSDGGGSGPYGAPDPATSESATDEPTDDDDGADGTDDTDGGDETDDGSQDEPSGRVAPFPADTSRDTQAAAGDIDLLLVEARTGRHEGYDRVVLEFTGSGTPGWVGEYVENPVQDGSGLPIEVDGEATIQVTVEGTRYPDKTDDYFSPTVLSVEGEAIEEVDVGGTFEGYTQVVVGVDDGDAPFRVFSLTDPTRVVIDVQHTED</sequence>
<name>A0A7M1SPL1_9MICO</name>
<evidence type="ECO:0000256" key="1">
    <source>
        <dbReference type="SAM" id="MobiDB-lite"/>
    </source>
</evidence>
<keyword evidence="2" id="KW-0732">Signal</keyword>
<dbReference type="PROSITE" id="PS51257">
    <property type="entry name" value="PROKAR_LIPOPROTEIN"/>
    <property type="match status" value="1"/>
</dbReference>
<organism evidence="4 5">
    <name type="scientific">Ruania alkalisoli</name>
    <dbReference type="NCBI Taxonomy" id="2779775"/>
    <lineage>
        <taxon>Bacteria</taxon>
        <taxon>Bacillati</taxon>
        <taxon>Actinomycetota</taxon>
        <taxon>Actinomycetes</taxon>
        <taxon>Micrococcales</taxon>
        <taxon>Ruaniaceae</taxon>
        <taxon>Ruania</taxon>
    </lineage>
</organism>
<evidence type="ECO:0000259" key="3">
    <source>
        <dbReference type="Pfam" id="PF24837"/>
    </source>
</evidence>
<dbReference type="Proteomes" id="UP000593758">
    <property type="component" value="Chromosome"/>
</dbReference>
<evidence type="ECO:0000313" key="5">
    <source>
        <dbReference type="Proteomes" id="UP000593758"/>
    </source>
</evidence>
<keyword evidence="5" id="KW-1185">Reference proteome</keyword>
<accession>A0A7M1SPL1</accession>
<gene>
    <name evidence="4" type="ORF">IM660_12410</name>
</gene>
<dbReference type="Pfam" id="PF24837">
    <property type="entry name" value="AMIN-like"/>
    <property type="match status" value="1"/>
</dbReference>
<evidence type="ECO:0000256" key="2">
    <source>
        <dbReference type="SAM" id="SignalP"/>
    </source>
</evidence>
<dbReference type="KEGG" id="halt:IM660_12410"/>
<reference evidence="4 5" key="1">
    <citation type="submission" date="2020-10" db="EMBL/GenBank/DDBJ databases">
        <title>Haloactinobacterium sp. RN3S43, a bacterium isolated from saline soil.</title>
        <authorList>
            <person name="Sun J.-Q."/>
        </authorList>
    </citation>
    <scope>NUCLEOTIDE SEQUENCE [LARGE SCALE GENOMIC DNA]</scope>
    <source>
        <strain evidence="4 5">RN3S43</strain>
    </source>
</reference>
<feature type="chain" id="PRO_5038363317" description="AMIN-like domain-containing protein" evidence="2">
    <location>
        <begin position="23"/>
        <end position="230"/>
    </location>
</feature>
<evidence type="ECO:0000313" key="4">
    <source>
        <dbReference type="EMBL" id="QOR69489.1"/>
    </source>
</evidence>